<comment type="caution">
    <text evidence="2">The sequence shown here is derived from an EMBL/GenBank/DDBJ whole genome shotgun (WGS) entry which is preliminary data.</text>
</comment>
<dbReference type="EMBL" id="SMCP01000002">
    <property type="protein sequence ID" value="TCV89357.1"/>
    <property type="molecule type" value="Genomic_DNA"/>
</dbReference>
<dbReference type="PANTHER" id="PTHR11236">
    <property type="entry name" value="AMINOBENZOATE/ANTHRANILATE SYNTHASE"/>
    <property type="match status" value="1"/>
</dbReference>
<dbReference type="InterPro" id="IPR019999">
    <property type="entry name" value="Anth_synth_I-like"/>
</dbReference>
<dbReference type="Pfam" id="PF00425">
    <property type="entry name" value="Chorismate_bind"/>
    <property type="match status" value="1"/>
</dbReference>
<evidence type="ECO:0000259" key="1">
    <source>
        <dbReference type="Pfam" id="PF00425"/>
    </source>
</evidence>
<feature type="domain" description="Chorismate-utilising enzyme C-terminal" evidence="1">
    <location>
        <begin position="79"/>
        <end position="323"/>
    </location>
</feature>
<dbReference type="GO" id="GO:0000162">
    <property type="term" value="P:L-tryptophan biosynthetic process"/>
    <property type="evidence" value="ECO:0007669"/>
    <property type="project" value="TreeGrafter"/>
</dbReference>
<reference evidence="2 3" key="1">
    <citation type="submission" date="2019-03" db="EMBL/GenBank/DDBJ databases">
        <title>Genomic Encyclopedia of Type Strains, Phase IV (KMG-IV): sequencing the most valuable type-strain genomes for metagenomic binning, comparative biology and taxonomic classification.</title>
        <authorList>
            <person name="Goeker M."/>
        </authorList>
    </citation>
    <scope>NUCLEOTIDE SEQUENCE [LARGE SCALE GENOMIC DNA]</scope>
    <source>
        <strain evidence="2 3">DSM 28140</strain>
    </source>
</reference>
<dbReference type="Gene3D" id="3.60.120.10">
    <property type="entry name" value="Anthranilate synthase"/>
    <property type="match status" value="1"/>
</dbReference>
<accession>A0A4R3YBF0</accession>
<dbReference type="SUPFAM" id="SSF56322">
    <property type="entry name" value="ADC synthase"/>
    <property type="match status" value="1"/>
</dbReference>
<dbReference type="PRINTS" id="PR00095">
    <property type="entry name" value="ANTSNTHASEI"/>
</dbReference>
<protein>
    <submittedName>
        <fullName evidence="2">Aminodeoxychorismate synthase subunit I</fullName>
    </submittedName>
</protein>
<evidence type="ECO:0000313" key="2">
    <source>
        <dbReference type="EMBL" id="TCV89357.1"/>
    </source>
</evidence>
<dbReference type="InterPro" id="IPR015890">
    <property type="entry name" value="Chorismate_C"/>
</dbReference>
<gene>
    <name evidence="2" type="ORF">EDC16_102234</name>
</gene>
<proteinExistence type="predicted"/>
<dbReference type="PANTHER" id="PTHR11236:SF50">
    <property type="entry name" value="AMINODEOXYCHORISMATE SYNTHASE COMPONENT 1"/>
    <property type="match status" value="1"/>
</dbReference>
<dbReference type="GO" id="GO:0046820">
    <property type="term" value="F:4-amino-4-deoxychorismate synthase activity"/>
    <property type="evidence" value="ECO:0007669"/>
    <property type="project" value="TreeGrafter"/>
</dbReference>
<evidence type="ECO:0000313" key="3">
    <source>
        <dbReference type="Proteomes" id="UP000294619"/>
    </source>
</evidence>
<organism evidence="2 3">
    <name type="scientific">Testudinibacter aquarius</name>
    <dbReference type="NCBI Taxonomy" id="1524974"/>
    <lineage>
        <taxon>Bacteria</taxon>
        <taxon>Pseudomonadati</taxon>
        <taxon>Pseudomonadota</taxon>
        <taxon>Gammaproteobacteria</taxon>
        <taxon>Pasteurellales</taxon>
        <taxon>Pasteurellaceae</taxon>
        <taxon>Testudinibacter</taxon>
    </lineage>
</organism>
<dbReference type="NCBIfam" id="NF005486">
    <property type="entry name" value="PRK07093.1"/>
    <property type="match status" value="1"/>
</dbReference>
<name>A0A4R3YBF0_9PAST</name>
<sequence length="334" mass="38348">MMPRQHATQTAIAQANHFGQTRQPFLFLIDFEQRNPLVLPLREAAAQGIYYDIKGATNRDWQLGKPNEPLQMTRHPISFERYRQGFELVQQELQAGNTYLLNLTYPTTLDCNYSLRQIFQFSQAPFKVLWDDQFVCFSPESFVTTAENKIYSYPMKGTIDAALDNAEQRLLASEKEQWEHNTIVDLIRNDLSMVATQIEVSRFRYVERLQTERGTILQTSSEICGQLAADWQHQIGDLLFKLLPAGSISGAPKEKTLDIIRQAELDQRGYYSGIFGIFDGENLQSAVLIRYLQKQGEQLLFRSGGGITAQSGLQDEYQEMLQKVYIPIVWDKVD</sequence>
<dbReference type="RefSeq" id="WP_416069066.1">
    <property type="nucleotide sequence ID" value="NZ_LEKL01000012.1"/>
</dbReference>
<dbReference type="InterPro" id="IPR005801">
    <property type="entry name" value="ADC_synthase"/>
</dbReference>
<dbReference type="AlphaFoldDB" id="A0A4R3YBF0"/>
<dbReference type="Proteomes" id="UP000294619">
    <property type="component" value="Unassembled WGS sequence"/>
</dbReference>